<dbReference type="GO" id="GO:1904680">
    <property type="term" value="F:peptide transmembrane transporter activity"/>
    <property type="evidence" value="ECO:0007669"/>
    <property type="project" value="TreeGrafter"/>
</dbReference>
<dbReference type="GO" id="GO:0015833">
    <property type="term" value="P:peptide transport"/>
    <property type="evidence" value="ECO:0007669"/>
    <property type="project" value="TreeGrafter"/>
</dbReference>
<evidence type="ECO:0000313" key="8">
    <source>
        <dbReference type="Proteomes" id="UP000683246"/>
    </source>
</evidence>
<dbReference type="GO" id="GO:0043190">
    <property type="term" value="C:ATP-binding cassette (ABC) transporter complex"/>
    <property type="evidence" value="ECO:0007669"/>
    <property type="project" value="InterPro"/>
</dbReference>
<organism evidence="7 8">
    <name type="scientific">Vallitalea pronyensis</name>
    <dbReference type="NCBI Taxonomy" id="1348613"/>
    <lineage>
        <taxon>Bacteria</taxon>
        <taxon>Bacillati</taxon>
        <taxon>Bacillota</taxon>
        <taxon>Clostridia</taxon>
        <taxon>Lachnospirales</taxon>
        <taxon>Vallitaleaceae</taxon>
        <taxon>Vallitalea</taxon>
    </lineage>
</organism>
<evidence type="ECO:0000256" key="4">
    <source>
        <dbReference type="SAM" id="MobiDB-lite"/>
    </source>
</evidence>
<keyword evidence="2" id="KW-0813">Transport</keyword>
<dbReference type="AlphaFoldDB" id="A0A8J8ML07"/>
<keyword evidence="3 5" id="KW-0732">Signal</keyword>
<feature type="region of interest" description="Disordered" evidence="4">
    <location>
        <begin position="29"/>
        <end position="48"/>
    </location>
</feature>
<evidence type="ECO:0000256" key="5">
    <source>
        <dbReference type="SAM" id="SignalP"/>
    </source>
</evidence>
<dbReference type="Gene3D" id="3.10.105.10">
    <property type="entry name" value="Dipeptide-binding Protein, Domain 3"/>
    <property type="match status" value="1"/>
</dbReference>
<feature type="signal peptide" evidence="5">
    <location>
        <begin position="1"/>
        <end position="21"/>
    </location>
</feature>
<comment type="similarity">
    <text evidence="1">Belongs to the bacterial solute-binding protein 5 family.</text>
</comment>
<protein>
    <submittedName>
        <fullName evidence="7">Peptide ABC transporter substrate-binding protein</fullName>
    </submittedName>
</protein>
<dbReference type="PROSITE" id="PS51257">
    <property type="entry name" value="PROKAR_LIPOPROTEIN"/>
    <property type="match status" value="1"/>
</dbReference>
<dbReference type="InterPro" id="IPR039424">
    <property type="entry name" value="SBP_5"/>
</dbReference>
<dbReference type="Pfam" id="PF00496">
    <property type="entry name" value="SBP_bac_5"/>
    <property type="match status" value="1"/>
</dbReference>
<dbReference type="PANTHER" id="PTHR30290">
    <property type="entry name" value="PERIPLASMIC BINDING COMPONENT OF ABC TRANSPORTER"/>
    <property type="match status" value="1"/>
</dbReference>
<evidence type="ECO:0000313" key="7">
    <source>
        <dbReference type="EMBL" id="QUI23451.1"/>
    </source>
</evidence>
<dbReference type="InterPro" id="IPR030678">
    <property type="entry name" value="Peptide/Ni-bd"/>
</dbReference>
<proteinExistence type="inferred from homology"/>
<dbReference type="Gene3D" id="3.90.76.10">
    <property type="entry name" value="Dipeptide-binding Protein, Domain 1"/>
    <property type="match status" value="1"/>
</dbReference>
<sequence length="546" mass="62605">MKKLYIFIMICALFITGCTQGTKDNANKEVDGTPVTNSSEQDTETQPVEPVASFGGELKVIMRNPSTLNPLLNNDRTVNQLLNLVFDSLFILNEEEKPVENLVESYTYSDTGSYMTLTLKKNILFHDGEELHAEDVVYSIDTIKSAPEDAVYKVNVKNYKRAAVVDDYTVRIYFEQPFSFSRYTLTFPIIPKHHFSVPENQLQPIGTGAYAFNQLKTMKEMTLTANTNWFKGKVYIEKIKAIITRNAEADADAFRQKVVDLINPTKFDWQQYADRKGTTLTEYPTYYYTFLGFNFNNKVLSDRNMRKIIATTIDRESIVKEEFLNHAYVTEYPLHPLSWLSKGTNPVYTADENKAKEMMAAAGFADTDDDKVLERTVEGITESLQLRLLVNQENSVRVKIAEKIKASLEKVGFVIHLDAVDYATYQQKVTAKDFDLLLGEWKLSSIPDFTFAFHSSQIAEGNNFISYNDPVMDRILQAAFTSVTEHNFINAMEEFKNTFVEELPYFSLFFRTSAIITNERVHGQLKPSLYNNFYGIEDMFIFEQPE</sequence>
<dbReference type="Gene3D" id="3.40.190.10">
    <property type="entry name" value="Periplasmic binding protein-like II"/>
    <property type="match status" value="1"/>
</dbReference>
<dbReference type="EMBL" id="CP058649">
    <property type="protein sequence ID" value="QUI23451.1"/>
    <property type="molecule type" value="Genomic_DNA"/>
</dbReference>
<feature type="domain" description="Solute-binding protein family 5" evidence="6">
    <location>
        <begin position="97"/>
        <end position="452"/>
    </location>
</feature>
<reference evidence="7" key="1">
    <citation type="submission" date="2020-07" db="EMBL/GenBank/DDBJ databases">
        <title>Vallitalea pronyensis genome.</title>
        <authorList>
            <person name="Postec A."/>
        </authorList>
    </citation>
    <scope>NUCLEOTIDE SEQUENCE</scope>
    <source>
        <strain evidence="7">FatNI3</strain>
    </source>
</reference>
<evidence type="ECO:0000256" key="3">
    <source>
        <dbReference type="ARBA" id="ARBA00022729"/>
    </source>
</evidence>
<name>A0A8J8ML07_9FIRM</name>
<dbReference type="Proteomes" id="UP000683246">
    <property type="component" value="Chromosome"/>
</dbReference>
<dbReference type="GO" id="GO:0042597">
    <property type="term" value="C:periplasmic space"/>
    <property type="evidence" value="ECO:0007669"/>
    <property type="project" value="UniProtKB-ARBA"/>
</dbReference>
<dbReference type="PIRSF" id="PIRSF002741">
    <property type="entry name" value="MppA"/>
    <property type="match status" value="1"/>
</dbReference>
<dbReference type="PANTHER" id="PTHR30290:SF9">
    <property type="entry name" value="OLIGOPEPTIDE-BINDING PROTEIN APPA"/>
    <property type="match status" value="1"/>
</dbReference>
<feature type="chain" id="PRO_5038975943" evidence="5">
    <location>
        <begin position="22"/>
        <end position="546"/>
    </location>
</feature>
<gene>
    <name evidence="7" type="ORF">HZI73_14665</name>
</gene>
<accession>A0A8J8ML07</accession>
<evidence type="ECO:0000256" key="1">
    <source>
        <dbReference type="ARBA" id="ARBA00005695"/>
    </source>
</evidence>
<dbReference type="CDD" id="cd08513">
    <property type="entry name" value="PBP2_thermophilic_Hb8_like"/>
    <property type="match status" value="1"/>
</dbReference>
<dbReference type="InterPro" id="IPR000914">
    <property type="entry name" value="SBP_5_dom"/>
</dbReference>
<dbReference type="KEGG" id="vpy:HZI73_14665"/>
<evidence type="ECO:0000256" key="2">
    <source>
        <dbReference type="ARBA" id="ARBA00022448"/>
    </source>
</evidence>
<evidence type="ECO:0000259" key="6">
    <source>
        <dbReference type="Pfam" id="PF00496"/>
    </source>
</evidence>
<dbReference type="RefSeq" id="WP_212694135.1">
    <property type="nucleotide sequence ID" value="NZ_CP058649.1"/>
</dbReference>
<keyword evidence="8" id="KW-1185">Reference proteome</keyword>
<dbReference type="SUPFAM" id="SSF53850">
    <property type="entry name" value="Periplasmic binding protein-like II"/>
    <property type="match status" value="1"/>
</dbReference>
<feature type="compositionally biased region" description="Polar residues" evidence="4">
    <location>
        <begin position="34"/>
        <end position="46"/>
    </location>
</feature>